<feature type="domain" description="TFIIS-type" evidence="5">
    <location>
        <begin position="71"/>
        <end position="111"/>
    </location>
</feature>
<keyword evidence="2" id="KW-0863">Zinc-finger</keyword>
<dbReference type="InterPro" id="IPR001529">
    <property type="entry name" value="Zn_ribbon_RPB9"/>
</dbReference>
<evidence type="ECO:0000256" key="3">
    <source>
        <dbReference type="ARBA" id="ARBA00022833"/>
    </source>
</evidence>
<dbReference type="SMART" id="SM00440">
    <property type="entry name" value="ZnF_C2C2"/>
    <property type="match status" value="1"/>
</dbReference>
<organism evidence="6">
    <name type="scientific">marine sediment metagenome</name>
    <dbReference type="NCBI Taxonomy" id="412755"/>
    <lineage>
        <taxon>unclassified sequences</taxon>
        <taxon>metagenomes</taxon>
        <taxon>ecological metagenomes</taxon>
    </lineage>
</organism>
<dbReference type="InterPro" id="IPR012164">
    <property type="entry name" value="Rpa12/Rpb9/Rpc10/TFS"/>
</dbReference>
<dbReference type="PIRSF" id="PIRSF005586">
    <property type="entry name" value="RNApol_RpoM"/>
    <property type="match status" value="1"/>
</dbReference>
<dbReference type="SUPFAM" id="SSF57783">
    <property type="entry name" value="Zinc beta-ribbon"/>
    <property type="match status" value="1"/>
</dbReference>
<evidence type="ECO:0000259" key="5">
    <source>
        <dbReference type="PROSITE" id="PS51133"/>
    </source>
</evidence>
<evidence type="ECO:0000256" key="2">
    <source>
        <dbReference type="ARBA" id="ARBA00022771"/>
    </source>
</evidence>
<proteinExistence type="predicted"/>
<dbReference type="InterPro" id="IPR006288">
    <property type="entry name" value="TFS"/>
</dbReference>
<dbReference type="GO" id="GO:0006355">
    <property type="term" value="P:regulation of DNA-templated transcription"/>
    <property type="evidence" value="ECO:0007669"/>
    <property type="project" value="InterPro"/>
</dbReference>
<dbReference type="Gene3D" id="2.20.25.10">
    <property type="match status" value="1"/>
</dbReference>
<keyword evidence="1" id="KW-0479">Metal-binding</keyword>
<keyword evidence="4" id="KW-0805">Transcription regulation</keyword>
<dbReference type="GO" id="GO:0003676">
    <property type="term" value="F:nucleic acid binding"/>
    <property type="evidence" value="ECO:0007669"/>
    <property type="project" value="InterPro"/>
</dbReference>
<accession>A0A0F9T338</accession>
<sequence>MVEFCPDCSSLLRQTKKKDDKSFLICKCGYEKEKETNKDDIKKHIQKKKDALKENLIVVSEEDKISVNLKVKNKCSKCGHEEAEAWQEQTRSADEPSTSFFRCLKCKFTWREY</sequence>
<evidence type="ECO:0000313" key="6">
    <source>
        <dbReference type="EMBL" id="KKN35863.1"/>
    </source>
</evidence>
<dbReference type="InterPro" id="IPR001222">
    <property type="entry name" value="Znf_TFIIS"/>
</dbReference>
<gene>
    <name evidence="6" type="ORF">LCGC14_0779520</name>
</gene>
<protein>
    <recommendedName>
        <fullName evidence="5">TFIIS-type domain-containing protein</fullName>
    </recommendedName>
</protein>
<comment type="caution">
    <text evidence="6">The sequence shown here is derived from an EMBL/GenBank/DDBJ whole genome shotgun (WGS) entry which is preliminary data.</text>
</comment>
<dbReference type="SMART" id="SM00661">
    <property type="entry name" value="RPOL9"/>
    <property type="match status" value="1"/>
</dbReference>
<dbReference type="GO" id="GO:0003899">
    <property type="term" value="F:DNA-directed RNA polymerase activity"/>
    <property type="evidence" value="ECO:0007669"/>
    <property type="project" value="InterPro"/>
</dbReference>
<dbReference type="GO" id="GO:0006351">
    <property type="term" value="P:DNA-templated transcription"/>
    <property type="evidence" value="ECO:0007669"/>
    <property type="project" value="InterPro"/>
</dbReference>
<keyword evidence="3" id="KW-0862">Zinc</keyword>
<dbReference type="PANTHER" id="PTHR11239:SF12">
    <property type="entry name" value="DNA-DIRECTED RNA POLYMERASE III SUBUNIT RPC10"/>
    <property type="match status" value="1"/>
</dbReference>
<dbReference type="Pfam" id="PF01096">
    <property type="entry name" value="Zn_ribbon_TFIIS"/>
    <property type="match status" value="1"/>
</dbReference>
<dbReference type="GO" id="GO:0008270">
    <property type="term" value="F:zinc ion binding"/>
    <property type="evidence" value="ECO:0007669"/>
    <property type="project" value="UniProtKB-KW"/>
</dbReference>
<dbReference type="NCBIfam" id="TIGR01384">
    <property type="entry name" value="TFS_arch"/>
    <property type="match status" value="1"/>
</dbReference>
<evidence type="ECO:0000256" key="1">
    <source>
        <dbReference type="ARBA" id="ARBA00022723"/>
    </source>
</evidence>
<dbReference type="PROSITE" id="PS51133">
    <property type="entry name" value="ZF_TFIIS_2"/>
    <property type="match status" value="1"/>
</dbReference>
<name>A0A0F9T338_9ZZZZ</name>
<reference evidence="6" key="1">
    <citation type="journal article" date="2015" name="Nature">
        <title>Complex archaea that bridge the gap between prokaryotes and eukaryotes.</title>
        <authorList>
            <person name="Spang A."/>
            <person name="Saw J.H."/>
            <person name="Jorgensen S.L."/>
            <person name="Zaremba-Niedzwiedzka K."/>
            <person name="Martijn J."/>
            <person name="Lind A.E."/>
            <person name="van Eijk R."/>
            <person name="Schleper C."/>
            <person name="Guy L."/>
            <person name="Ettema T.J."/>
        </authorList>
    </citation>
    <scope>NUCLEOTIDE SEQUENCE</scope>
</reference>
<evidence type="ECO:0000256" key="4">
    <source>
        <dbReference type="ARBA" id="ARBA00023015"/>
    </source>
</evidence>
<keyword evidence="4" id="KW-0804">Transcription</keyword>
<dbReference type="AlphaFoldDB" id="A0A0F9T338"/>
<dbReference type="PANTHER" id="PTHR11239">
    <property type="entry name" value="DNA-DIRECTED RNA POLYMERASE"/>
    <property type="match status" value="1"/>
</dbReference>
<dbReference type="EMBL" id="LAZR01002006">
    <property type="protein sequence ID" value="KKN35863.1"/>
    <property type="molecule type" value="Genomic_DNA"/>
</dbReference>